<dbReference type="AlphaFoldDB" id="A0A1M4UJ74"/>
<organism evidence="1 2">
    <name type="scientific">Tissierella praeacuta DSM 18095</name>
    <dbReference type="NCBI Taxonomy" id="1123404"/>
    <lineage>
        <taxon>Bacteria</taxon>
        <taxon>Bacillati</taxon>
        <taxon>Bacillota</taxon>
        <taxon>Tissierellia</taxon>
        <taxon>Tissierellales</taxon>
        <taxon>Tissierellaceae</taxon>
        <taxon>Tissierella</taxon>
    </lineage>
</organism>
<dbReference type="GeneID" id="90996071"/>
<keyword evidence="2" id="KW-1185">Reference proteome</keyword>
<name>A0A1M4UJ74_9FIRM</name>
<gene>
    <name evidence="1" type="ORF">SAMN02745784_01111</name>
</gene>
<dbReference type="NCBIfam" id="TIGR03172">
    <property type="entry name" value="selenium cofactor biosynthesis protein YqeC"/>
    <property type="match status" value="1"/>
</dbReference>
<dbReference type="RefSeq" id="WP_072974067.1">
    <property type="nucleotide sequence ID" value="NZ_FQTY01000003.1"/>
</dbReference>
<proteinExistence type="predicted"/>
<dbReference type="Proteomes" id="UP000184114">
    <property type="component" value="Unassembled WGS sequence"/>
</dbReference>
<evidence type="ECO:0000313" key="1">
    <source>
        <dbReference type="EMBL" id="SHE56610.1"/>
    </source>
</evidence>
<sequence>MLIYEAIELNIDEKEMISFVGGGGKTTTIFQLAKELIFLGKKVLISTTTKIGVPLKDQYDYFFLKDLKHNFNPQNSTITILGEEIKGKKLIGISPERLDEIFTRNIFDIILIEADGANKKTIKAPASHEPVVPISSTKTIGVIGLDSLGKSIDKNNVHRAEILSAISEKALLDIIDEETIIKLVLDKNGLFKNTYGNKILLLNKADDEIKILRGTKIKKVLKDNGFKDVIISNIKKKEFF</sequence>
<dbReference type="InterPro" id="IPR027417">
    <property type="entry name" value="P-loop_NTPase"/>
</dbReference>
<dbReference type="Pfam" id="PF19842">
    <property type="entry name" value="YqeC"/>
    <property type="match status" value="1"/>
</dbReference>
<dbReference type="InterPro" id="IPR017587">
    <property type="entry name" value="YqeC"/>
</dbReference>
<reference evidence="2" key="1">
    <citation type="submission" date="2016-11" db="EMBL/GenBank/DDBJ databases">
        <authorList>
            <person name="Varghese N."/>
            <person name="Submissions S."/>
        </authorList>
    </citation>
    <scope>NUCLEOTIDE SEQUENCE [LARGE SCALE GENOMIC DNA]</scope>
    <source>
        <strain evidence="2">DSM 18095</strain>
    </source>
</reference>
<accession>A0A1M4UJ74</accession>
<protein>
    <submittedName>
        <fullName evidence="1">Probable selenium-dependent hydroxylase accessory protein YqeC</fullName>
    </submittedName>
</protein>
<dbReference type="EMBL" id="FQTY01000003">
    <property type="protein sequence ID" value="SHE56610.1"/>
    <property type="molecule type" value="Genomic_DNA"/>
</dbReference>
<dbReference type="SUPFAM" id="SSF52540">
    <property type="entry name" value="P-loop containing nucleoside triphosphate hydrolases"/>
    <property type="match status" value="1"/>
</dbReference>
<evidence type="ECO:0000313" key="2">
    <source>
        <dbReference type="Proteomes" id="UP000184114"/>
    </source>
</evidence>
<dbReference type="STRING" id="1123404.SAMN02745784_01111"/>